<keyword evidence="3" id="KW-1185">Reference proteome</keyword>
<dbReference type="OrthoDB" id="5149183at2"/>
<protein>
    <submittedName>
        <fullName evidence="2">Uncharacterized protein</fullName>
    </submittedName>
</protein>
<name>A0A0D4C058_9MICC</name>
<dbReference type="AlphaFoldDB" id="A0A0D4C058"/>
<dbReference type="PATRIC" id="fig|1618207.4.peg.2417"/>
<organism evidence="2 3">
    <name type="scientific">Psychromicrobium lacuslunae</name>
    <dbReference type="NCBI Taxonomy" id="1618207"/>
    <lineage>
        <taxon>Bacteria</taxon>
        <taxon>Bacillati</taxon>
        <taxon>Actinomycetota</taxon>
        <taxon>Actinomycetes</taxon>
        <taxon>Micrococcales</taxon>
        <taxon>Micrococcaceae</taxon>
        <taxon>Psychromicrobium</taxon>
    </lineage>
</organism>
<dbReference type="HOGENOM" id="CLU_1764222_0_0_11"/>
<proteinExistence type="predicted"/>
<evidence type="ECO:0000313" key="3">
    <source>
        <dbReference type="Proteomes" id="UP000061839"/>
    </source>
</evidence>
<dbReference type="KEGG" id="ari:UM93_11925"/>
<accession>A0A0D4C058</accession>
<gene>
    <name evidence="2" type="ORF">UM93_11925</name>
</gene>
<reference evidence="2 3" key="1">
    <citation type="journal article" date="2015" name="Genome Announc.">
        <title>Complete Genome Sequencing of Protease-Producing Novel Arthrobacter sp. Strain IHBB 11108 Using PacBio Single-Molecule Real-Time Sequencing Technology.</title>
        <authorList>
            <person name="Kiran S."/>
            <person name="Swarnkar M.K."/>
            <person name="Pal M."/>
            <person name="Thakur R."/>
            <person name="Tewari R."/>
            <person name="Singh A.K."/>
            <person name="Gulati A."/>
        </authorList>
    </citation>
    <scope>NUCLEOTIDE SEQUENCE [LARGE SCALE GENOMIC DNA]</scope>
    <source>
        <strain evidence="2 3">IHBB 11108</strain>
    </source>
</reference>
<evidence type="ECO:0000313" key="2">
    <source>
        <dbReference type="EMBL" id="AJT42042.1"/>
    </source>
</evidence>
<dbReference type="EMBL" id="CP011005">
    <property type="protein sequence ID" value="AJT42042.1"/>
    <property type="molecule type" value="Genomic_DNA"/>
</dbReference>
<feature type="signal peptide" evidence="1">
    <location>
        <begin position="1"/>
        <end position="28"/>
    </location>
</feature>
<feature type="chain" id="PRO_5002273829" evidence="1">
    <location>
        <begin position="29"/>
        <end position="147"/>
    </location>
</feature>
<dbReference type="Proteomes" id="UP000061839">
    <property type="component" value="Chromosome"/>
</dbReference>
<dbReference type="RefSeq" id="WP_045075810.1">
    <property type="nucleotide sequence ID" value="NZ_CP011005.1"/>
</dbReference>
<sequence>MKKVIYRSGVAGAVLVAASLALAPAATAAPVATVAKVSQPAPRATIGDGVWAPSHDEALAIIPLCQPLKLLSWLNANFTDHGKDIAKYLTENPAALAKALLSLNPAEALKLLLKDFLQIPVYAINDTTFHIPATLGDILSFCASARS</sequence>
<keyword evidence="1" id="KW-0732">Signal</keyword>
<evidence type="ECO:0000256" key="1">
    <source>
        <dbReference type="SAM" id="SignalP"/>
    </source>
</evidence>